<comment type="catalytic activity">
    <reaction evidence="4 5">
        <text>L-glutaminyl-[peptide chain release factor] + S-adenosyl-L-methionine = N(5)-methyl-L-glutaminyl-[peptide chain release factor] + S-adenosyl-L-homocysteine + H(+)</text>
        <dbReference type="Rhea" id="RHEA:42896"/>
        <dbReference type="Rhea" id="RHEA-COMP:10271"/>
        <dbReference type="Rhea" id="RHEA-COMP:10272"/>
        <dbReference type="ChEBI" id="CHEBI:15378"/>
        <dbReference type="ChEBI" id="CHEBI:30011"/>
        <dbReference type="ChEBI" id="CHEBI:57856"/>
        <dbReference type="ChEBI" id="CHEBI:59789"/>
        <dbReference type="ChEBI" id="CHEBI:61891"/>
        <dbReference type="EC" id="2.1.1.297"/>
    </reaction>
</comment>
<dbReference type="InterPro" id="IPR019874">
    <property type="entry name" value="RF_methyltr_PrmC"/>
</dbReference>
<dbReference type="Pfam" id="PF17827">
    <property type="entry name" value="PrmC_N"/>
    <property type="match status" value="1"/>
</dbReference>
<feature type="binding site" evidence="5">
    <location>
        <begin position="201"/>
        <end position="204"/>
    </location>
    <ligand>
        <name>substrate</name>
    </ligand>
</feature>
<reference evidence="9" key="1">
    <citation type="submission" date="2018-02" db="EMBL/GenBank/DDBJ databases">
        <authorList>
            <person name="Hausmann B."/>
        </authorList>
    </citation>
    <scope>NUCLEOTIDE SEQUENCE [LARGE SCALE GENOMIC DNA]</scope>
    <source>
        <strain evidence="9">Peat soil MAG SbA5</strain>
    </source>
</reference>
<feature type="binding site" evidence="5">
    <location>
        <position position="201"/>
    </location>
    <ligand>
        <name>S-adenosyl-L-methionine</name>
        <dbReference type="ChEBI" id="CHEBI:59789"/>
    </ligand>
</feature>
<dbReference type="Gene3D" id="3.40.50.150">
    <property type="entry name" value="Vaccinia Virus protein VP39"/>
    <property type="match status" value="1"/>
</dbReference>
<comment type="similarity">
    <text evidence="5">Belongs to the protein N5-glutamine methyltransferase family. PrmC subfamily.</text>
</comment>
<keyword evidence="1 5" id="KW-0489">Methyltransferase</keyword>
<name>A0A2N9L976_9BACT</name>
<protein>
    <recommendedName>
        <fullName evidence="5">Release factor glutamine methyltransferase</fullName>
        <shortName evidence="5">RF MTase</shortName>
        <ecNumber evidence="5">2.1.1.297</ecNumber>
    </recommendedName>
    <alternativeName>
        <fullName evidence="5">N5-glutamine methyltransferase PrmC</fullName>
    </alternativeName>
    <alternativeName>
        <fullName evidence="5">Protein-(glutamine-N5) MTase PrmC</fullName>
    </alternativeName>
    <alternativeName>
        <fullName evidence="5">Protein-glutamine N-methyltransferase PrmC</fullName>
    </alternativeName>
</protein>
<feature type="binding site" evidence="5">
    <location>
        <position position="157"/>
    </location>
    <ligand>
        <name>S-adenosyl-L-methionine</name>
        <dbReference type="ChEBI" id="CHEBI:59789"/>
    </ligand>
</feature>
<dbReference type="PROSITE" id="PS00092">
    <property type="entry name" value="N6_MTASE"/>
    <property type="match status" value="1"/>
</dbReference>
<dbReference type="EC" id="2.1.1.297" evidence="5"/>
<keyword evidence="2 5" id="KW-0808">Transferase</keyword>
<organism evidence="8 9">
    <name type="scientific">Candidatus Sulfuritelmatomonas gaucii</name>
    <dbReference type="NCBI Taxonomy" id="2043161"/>
    <lineage>
        <taxon>Bacteria</taxon>
        <taxon>Pseudomonadati</taxon>
        <taxon>Acidobacteriota</taxon>
        <taxon>Terriglobia</taxon>
        <taxon>Terriglobales</taxon>
        <taxon>Acidobacteriaceae</taxon>
        <taxon>Candidatus Sulfuritelmatomonas</taxon>
    </lineage>
</organism>
<dbReference type="GO" id="GO:0032259">
    <property type="term" value="P:methylation"/>
    <property type="evidence" value="ECO:0007669"/>
    <property type="project" value="UniProtKB-KW"/>
</dbReference>
<evidence type="ECO:0000256" key="2">
    <source>
        <dbReference type="ARBA" id="ARBA00022679"/>
    </source>
</evidence>
<proteinExistence type="inferred from homology"/>
<evidence type="ECO:0000313" key="9">
    <source>
        <dbReference type="Proteomes" id="UP000239735"/>
    </source>
</evidence>
<dbReference type="FunFam" id="3.40.50.150:FF:000053">
    <property type="entry name" value="Release factor glutamine methyltransferase"/>
    <property type="match status" value="1"/>
</dbReference>
<comment type="function">
    <text evidence="5">Methylates the class 1 translation termination release factors RF1/PrfA and RF2/PrfB on the glutamine residue of the universally conserved GGQ motif.</text>
</comment>
<dbReference type="PANTHER" id="PTHR18895:SF74">
    <property type="entry name" value="MTRF1L RELEASE FACTOR GLUTAMINE METHYLTRANSFERASE"/>
    <property type="match status" value="1"/>
</dbReference>
<dbReference type="AlphaFoldDB" id="A0A2N9L976"/>
<evidence type="ECO:0000256" key="3">
    <source>
        <dbReference type="ARBA" id="ARBA00022691"/>
    </source>
</evidence>
<dbReference type="InterPro" id="IPR002052">
    <property type="entry name" value="DNA_methylase_N6_adenine_CS"/>
</dbReference>
<dbReference type="NCBIfam" id="TIGR03534">
    <property type="entry name" value="RF_mod_PrmC"/>
    <property type="match status" value="1"/>
</dbReference>
<dbReference type="InterPro" id="IPR029063">
    <property type="entry name" value="SAM-dependent_MTases_sf"/>
</dbReference>
<feature type="binding site" evidence="5">
    <location>
        <begin position="134"/>
        <end position="138"/>
    </location>
    <ligand>
        <name>S-adenosyl-L-methionine</name>
        <dbReference type="ChEBI" id="CHEBI:59789"/>
    </ligand>
</feature>
<dbReference type="InterPro" id="IPR004556">
    <property type="entry name" value="HemK-like"/>
</dbReference>
<dbReference type="Gene3D" id="1.10.8.10">
    <property type="entry name" value="DNA helicase RuvA subunit, C-terminal domain"/>
    <property type="match status" value="1"/>
</dbReference>
<dbReference type="GO" id="GO:0102559">
    <property type="term" value="F:peptide chain release factor N(5)-glutamine methyltransferase activity"/>
    <property type="evidence" value="ECO:0007669"/>
    <property type="project" value="UniProtKB-EC"/>
</dbReference>
<evidence type="ECO:0000259" key="6">
    <source>
        <dbReference type="Pfam" id="PF05175"/>
    </source>
</evidence>
<sequence length="295" mass="32142">MQTSPANVSTLHMLLAHAERVLATGPHPEKSRRDAEVLLLHLLHKNAPGANLAWLIAHQDEIASADVANALRELVERRAAGEPLQYITGETEFYHLPIEVNRDVLIPRPETELLVEKAVELARDFPTPRILDVGTGSGAIAIALAHECPAAMVTATEISEAALKIARRNAANIRVADRIRFLQGDLLEPVAAEKFDLVVSNPPYVPERDRESLSVEVRDFEPPQALFAGEDSLAVYRRLIPAAFDALVSGGFVVLEIGYGQKESVAALLANSGFTETHFTPDLQGIPRIASARRP</sequence>
<feature type="domain" description="Release factor glutamine methyltransferase N-terminal" evidence="7">
    <location>
        <begin position="14"/>
        <end position="89"/>
    </location>
</feature>
<dbReference type="PANTHER" id="PTHR18895">
    <property type="entry name" value="HEMK METHYLTRANSFERASE"/>
    <property type="match status" value="1"/>
</dbReference>
<dbReference type="Pfam" id="PF05175">
    <property type="entry name" value="MTS"/>
    <property type="match status" value="1"/>
</dbReference>
<dbReference type="GO" id="GO:0003676">
    <property type="term" value="F:nucleic acid binding"/>
    <property type="evidence" value="ECO:0007669"/>
    <property type="project" value="InterPro"/>
</dbReference>
<evidence type="ECO:0000256" key="5">
    <source>
        <dbReference type="HAMAP-Rule" id="MF_02126"/>
    </source>
</evidence>
<dbReference type="CDD" id="cd02440">
    <property type="entry name" value="AdoMet_MTases"/>
    <property type="match status" value="1"/>
</dbReference>
<feature type="domain" description="Methyltransferase small" evidence="6">
    <location>
        <begin position="112"/>
        <end position="209"/>
    </location>
</feature>
<dbReference type="SUPFAM" id="SSF53335">
    <property type="entry name" value="S-adenosyl-L-methionine-dependent methyltransferases"/>
    <property type="match status" value="1"/>
</dbReference>
<keyword evidence="3 5" id="KW-0949">S-adenosyl-L-methionine</keyword>
<evidence type="ECO:0000256" key="1">
    <source>
        <dbReference type="ARBA" id="ARBA00022603"/>
    </source>
</evidence>
<comment type="caution">
    <text evidence="5">Lacks conserved residue(s) required for the propagation of feature annotation.</text>
</comment>
<evidence type="ECO:0000256" key="4">
    <source>
        <dbReference type="ARBA" id="ARBA00048391"/>
    </source>
</evidence>
<evidence type="ECO:0000313" key="8">
    <source>
        <dbReference type="EMBL" id="SPE19810.1"/>
    </source>
</evidence>
<dbReference type="InterPro" id="IPR007848">
    <property type="entry name" value="Small_mtfrase_dom"/>
</dbReference>
<dbReference type="NCBIfam" id="TIGR00536">
    <property type="entry name" value="hemK_fam"/>
    <property type="match status" value="1"/>
</dbReference>
<accession>A0A2N9L976</accession>
<dbReference type="EMBL" id="OKRB01000081">
    <property type="protein sequence ID" value="SPE19810.1"/>
    <property type="molecule type" value="Genomic_DNA"/>
</dbReference>
<dbReference type="Proteomes" id="UP000239735">
    <property type="component" value="Unassembled WGS sequence"/>
</dbReference>
<evidence type="ECO:0000259" key="7">
    <source>
        <dbReference type="Pfam" id="PF17827"/>
    </source>
</evidence>
<gene>
    <name evidence="5 8" type="primary">prmC</name>
    <name evidence="8" type="ORF">SBA5_250040</name>
</gene>
<dbReference type="HAMAP" id="MF_02126">
    <property type="entry name" value="RF_methyltr_PrmC"/>
    <property type="match status" value="1"/>
</dbReference>
<dbReference type="InterPro" id="IPR050320">
    <property type="entry name" value="N5-glutamine_MTase"/>
</dbReference>
<dbReference type="InterPro" id="IPR040758">
    <property type="entry name" value="PrmC_N"/>
</dbReference>